<reference evidence="3" key="2">
    <citation type="submission" date="2021-04" db="EMBL/GenBank/DDBJ databases">
        <authorList>
            <person name="Gilroy R."/>
        </authorList>
    </citation>
    <scope>NUCLEOTIDE SEQUENCE</scope>
    <source>
        <strain evidence="3">CHK196-3914</strain>
    </source>
</reference>
<reference evidence="3" key="1">
    <citation type="journal article" date="2021" name="PeerJ">
        <title>Extensive microbial diversity within the chicken gut microbiome revealed by metagenomics and culture.</title>
        <authorList>
            <person name="Gilroy R."/>
            <person name="Ravi A."/>
            <person name="Getino M."/>
            <person name="Pursley I."/>
            <person name="Horton D.L."/>
            <person name="Alikhan N.F."/>
            <person name="Baker D."/>
            <person name="Gharbi K."/>
            <person name="Hall N."/>
            <person name="Watson M."/>
            <person name="Adriaenssens E.M."/>
            <person name="Foster-Nyarko E."/>
            <person name="Jarju S."/>
            <person name="Secka A."/>
            <person name="Antonio M."/>
            <person name="Oren A."/>
            <person name="Chaudhuri R.R."/>
            <person name="La Ragione R."/>
            <person name="Hildebrand F."/>
            <person name="Pallen M.J."/>
        </authorList>
    </citation>
    <scope>NUCLEOTIDE SEQUENCE</scope>
    <source>
        <strain evidence="3">CHK196-3914</strain>
    </source>
</reference>
<dbReference type="InterPro" id="IPR050807">
    <property type="entry name" value="TransReg_Diox_bact_type"/>
</dbReference>
<dbReference type="InterPro" id="IPR001387">
    <property type="entry name" value="Cro/C1-type_HTH"/>
</dbReference>
<dbReference type="SMART" id="SM00530">
    <property type="entry name" value="HTH_XRE"/>
    <property type="match status" value="1"/>
</dbReference>
<feature type="domain" description="HTH cro/C1-type" evidence="2">
    <location>
        <begin position="7"/>
        <end position="61"/>
    </location>
</feature>
<dbReference type="EMBL" id="DXAY01000162">
    <property type="protein sequence ID" value="HIZ74960.1"/>
    <property type="molecule type" value="Genomic_DNA"/>
</dbReference>
<dbReference type="CDD" id="cd00093">
    <property type="entry name" value="HTH_XRE"/>
    <property type="match status" value="1"/>
</dbReference>
<evidence type="ECO:0000259" key="2">
    <source>
        <dbReference type="PROSITE" id="PS50943"/>
    </source>
</evidence>
<dbReference type="GO" id="GO:0005829">
    <property type="term" value="C:cytosol"/>
    <property type="evidence" value="ECO:0007669"/>
    <property type="project" value="TreeGrafter"/>
</dbReference>
<dbReference type="Gene3D" id="1.10.260.40">
    <property type="entry name" value="lambda repressor-like DNA-binding domains"/>
    <property type="match status" value="1"/>
</dbReference>
<dbReference type="Proteomes" id="UP000824116">
    <property type="component" value="Unassembled WGS sequence"/>
</dbReference>
<dbReference type="PROSITE" id="PS50943">
    <property type="entry name" value="HTH_CROC1"/>
    <property type="match status" value="1"/>
</dbReference>
<evidence type="ECO:0000313" key="4">
    <source>
        <dbReference type="Proteomes" id="UP000824116"/>
    </source>
</evidence>
<dbReference type="AlphaFoldDB" id="A0A9D2K0X0"/>
<organism evidence="3 4">
    <name type="scientific">Candidatus Mediterraneibacter stercoravium</name>
    <dbReference type="NCBI Taxonomy" id="2838685"/>
    <lineage>
        <taxon>Bacteria</taxon>
        <taxon>Bacillati</taxon>
        <taxon>Bacillota</taxon>
        <taxon>Clostridia</taxon>
        <taxon>Lachnospirales</taxon>
        <taxon>Lachnospiraceae</taxon>
        <taxon>Mediterraneibacter</taxon>
    </lineage>
</organism>
<dbReference type="InterPro" id="IPR010982">
    <property type="entry name" value="Lambda_DNA-bd_dom_sf"/>
</dbReference>
<dbReference type="GO" id="GO:0003677">
    <property type="term" value="F:DNA binding"/>
    <property type="evidence" value="ECO:0007669"/>
    <property type="project" value="UniProtKB-KW"/>
</dbReference>
<dbReference type="PANTHER" id="PTHR46797">
    <property type="entry name" value="HTH-TYPE TRANSCRIPTIONAL REGULATOR"/>
    <property type="match status" value="1"/>
</dbReference>
<sequence length="101" mass="11693">MNVLDKIVQLRMERNWSEYQLAEKSGLTQSTISSWYRKNMLPTIPSLSKICDAFGISLSQFFLEDDGSTVQITEQQRRLLEYAAKLEPKQYGALLEFLKTL</sequence>
<accession>A0A9D2K0X0</accession>
<name>A0A9D2K0X0_9FIRM</name>
<comment type="caution">
    <text evidence="3">The sequence shown here is derived from an EMBL/GenBank/DDBJ whole genome shotgun (WGS) entry which is preliminary data.</text>
</comment>
<dbReference type="GO" id="GO:0003700">
    <property type="term" value="F:DNA-binding transcription factor activity"/>
    <property type="evidence" value="ECO:0007669"/>
    <property type="project" value="TreeGrafter"/>
</dbReference>
<dbReference type="PANTHER" id="PTHR46797:SF1">
    <property type="entry name" value="METHYLPHOSPHONATE SYNTHASE"/>
    <property type="match status" value="1"/>
</dbReference>
<protein>
    <submittedName>
        <fullName evidence="3">Helix-turn-helix domain-containing protein</fullName>
    </submittedName>
</protein>
<evidence type="ECO:0000313" key="3">
    <source>
        <dbReference type="EMBL" id="HIZ74960.1"/>
    </source>
</evidence>
<dbReference type="Pfam" id="PF01381">
    <property type="entry name" value="HTH_3"/>
    <property type="match status" value="1"/>
</dbReference>
<evidence type="ECO:0000256" key="1">
    <source>
        <dbReference type="ARBA" id="ARBA00023125"/>
    </source>
</evidence>
<proteinExistence type="predicted"/>
<dbReference type="SUPFAM" id="SSF47413">
    <property type="entry name" value="lambda repressor-like DNA-binding domains"/>
    <property type="match status" value="1"/>
</dbReference>
<gene>
    <name evidence="3" type="ORF">H9723_06940</name>
</gene>
<keyword evidence="1" id="KW-0238">DNA-binding</keyword>